<feature type="transmembrane region" description="Helical" evidence="1">
    <location>
        <begin position="151"/>
        <end position="173"/>
    </location>
</feature>
<comment type="caution">
    <text evidence="2">The sequence shown here is derived from an EMBL/GenBank/DDBJ whole genome shotgun (WGS) entry which is preliminary data.</text>
</comment>
<gene>
    <name evidence="2" type="ORF">ENK44_10605</name>
</gene>
<feature type="transmembrane region" description="Helical" evidence="1">
    <location>
        <begin position="112"/>
        <end position="131"/>
    </location>
</feature>
<dbReference type="AlphaFoldDB" id="A0A7V4U177"/>
<evidence type="ECO:0000313" key="2">
    <source>
        <dbReference type="EMBL" id="HGY56145.1"/>
    </source>
</evidence>
<evidence type="ECO:0000256" key="1">
    <source>
        <dbReference type="SAM" id="Phobius"/>
    </source>
</evidence>
<dbReference type="Proteomes" id="UP000885779">
    <property type="component" value="Unassembled WGS sequence"/>
</dbReference>
<protein>
    <submittedName>
        <fullName evidence="2">Uncharacterized protein</fullName>
    </submittedName>
</protein>
<sequence>MMNTFKKALLVFLIIIVVLGSVLSLSTVEFRKDLGATVTGLLLAFITVTVLMERALDVFLTTWRAERSEEMDEQLTALNQQAAKQDEEHPEQLLKLENLRKEKRQYRAKTRIIAMWSSLCIGIILSGLAGLRTLEHLVTQQSLAQLEDMQLFIFKAFDIFLTGGLIAGGSDGIHKVMEMLRQFFETGTQRLKYSKK</sequence>
<name>A0A7V4U177_CALAY</name>
<reference evidence="2" key="1">
    <citation type="journal article" date="2020" name="mSystems">
        <title>Genome- and Community-Level Interaction Insights into Carbon Utilization and Element Cycling Functions of Hydrothermarchaeota in Hydrothermal Sediment.</title>
        <authorList>
            <person name="Zhou Z."/>
            <person name="Liu Y."/>
            <person name="Xu W."/>
            <person name="Pan J."/>
            <person name="Luo Z.H."/>
            <person name="Li M."/>
        </authorList>
    </citation>
    <scope>NUCLEOTIDE SEQUENCE [LARGE SCALE GENOMIC DNA]</scope>
    <source>
        <strain evidence="2">HyVt-577</strain>
    </source>
</reference>
<dbReference type="EMBL" id="DRQG01000098">
    <property type="protein sequence ID" value="HGY56145.1"/>
    <property type="molecule type" value="Genomic_DNA"/>
</dbReference>
<organism evidence="2">
    <name type="scientific">Caldithrix abyssi</name>
    <dbReference type="NCBI Taxonomy" id="187145"/>
    <lineage>
        <taxon>Bacteria</taxon>
        <taxon>Pseudomonadati</taxon>
        <taxon>Calditrichota</taxon>
        <taxon>Calditrichia</taxon>
        <taxon>Calditrichales</taxon>
        <taxon>Calditrichaceae</taxon>
        <taxon>Caldithrix</taxon>
    </lineage>
</organism>
<accession>A0A7V4U177</accession>
<keyword evidence="1" id="KW-0812">Transmembrane</keyword>
<proteinExistence type="predicted"/>
<feature type="transmembrane region" description="Helical" evidence="1">
    <location>
        <begin position="34"/>
        <end position="52"/>
    </location>
</feature>
<keyword evidence="1" id="KW-0472">Membrane</keyword>
<keyword evidence="1" id="KW-1133">Transmembrane helix</keyword>